<comment type="caution">
    <text evidence="1">The sequence shown here is derived from an EMBL/GenBank/DDBJ whole genome shotgun (WGS) entry which is preliminary data.</text>
</comment>
<dbReference type="Pfam" id="PF03302">
    <property type="entry name" value="VSP"/>
    <property type="match status" value="1"/>
</dbReference>
<gene>
    <name evidence="1" type="ORF">GSB_154637</name>
</gene>
<dbReference type="Gene3D" id="2.10.220.10">
    <property type="entry name" value="Hormone Receptor, Insulin-like Growth Factor Receptor 1, Chain A, domain 2"/>
    <property type="match status" value="1"/>
</dbReference>
<evidence type="ECO:0000313" key="2">
    <source>
        <dbReference type="Proteomes" id="UP000018040"/>
    </source>
</evidence>
<evidence type="ECO:0000313" key="1">
    <source>
        <dbReference type="EMBL" id="ESU40314.1"/>
    </source>
</evidence>
<dbReference type="InterPro" id="IPR009030">
    <property type="entry name" value="Growth_fac_rcpt_cys_sf"/>
</dbReference>
<sequence length="166" mass="17680">MSQQQARGSRWVKLITRGAAIRGSRYCSRCSDTNQGPLNGNCAANTAKTKFCDTIITEVCTQCKSGYFLLDGECYEINRHSGSQVCTQTYATEKCQTCANSLNPDGNGVCPACPAGCSKCSSSSICTACLAGYFLSSSKCVKCDTDDSNIKEVPNCVSRKEPSGSN</sequence>
<dbReference type="InterPro" id="IPR052798">
    <property type="entry name" value="Giardia_VSA"/>
</dbReference>
<dbReference type="PANTHER" id="PTHR23275:SF100">
    <property type="entry name" value="EGF-LIKE DOMAIN-CONTAINING PROTEIN"/>
    <property type="match status" value="1"/>
</dbReference>
<dbReference type="PANTHER" id="PTHR23275">
    <property type="entry name" value="CABRIOLET.-RELATED"/>
    <property type="match status" value="1"/>
</dbReference>
<dbReference type="OrthoDB" id="4062651at2759"/>
<protein>
    <submittedName>
        <fullName evidence="1">Variant-specific surface protein</fullName>
    </submittedName>
</protein>
<dbReference type="AlphaFoldDB" id="V6TNX5"/>
<dbReference type="Proteomes" id="UP000018040">
    <property type="component" value="Unassembled WGS sequence"/>
</dbReference>
<reference evidence="2" key="1">
    <citation type="submission" date="2012-02" db="EMBL/GenBank/DDBJ databases">
        <title>Genome sequencing of Giardia lamblia Genotypes A2 and B isolates (DH and GS) and comparative analysis with the genomes of Genotypes A1 and E (WB and Pig).</title>
        <authorList>
            <person name="Adam R."/>
            <person name="Dahlstrom E."/>
            <person name="Martens C."/>
            <person name="Bruno D."/>
            <person name="Barbian K."/>
            <person name="Porcella S.F."/>
            <person name="Nash T."/>
        </authorList>
    </citation>
    <scope>NUCLEOTIDE SEQUENCE</scope>
    <source>
        <strain evidence="2">GS</strain>
    </source>
</reference>
<dbReference type="EMBL" id="AHHH01000253">
    <property type="protein sequence ID" value="ESU40314.1"/>
    <property type="molecule type" value="Genomic_DNA"/>
</dbReference>
<reference evidence="1 2" key="2">
    <citation type="journal article" date="2013" name="Genome Biol. Evol.">
        <title>Genome sequencing of Giardia lamblia genotypes A2 and B isolates (DH and GS) and comparative analysis with the genomes of genotypes A1 and E (WB and Pig).</title>
        <authorList>
            <person name="Adam R.D."/>
            <person name="Dahlstrom E.W."/>
            <person name="Martens C.A."/>
            <person name="Bruno D.P."/>
            <person name="Barbian K.D."/>
            <person name="Ricklefs S.M."/>
            <person name="Hernandez M.M."/>
            <person name="Narla N.P."/>
            <person name="Patel R.B."/>
            <person name="Porcella S.F."/>
            <person name="Nash T.E."/>
        </authorList>
    </citation>
    <scope>NUCLEOTIDE SEQUENCE [LARGE SCALE GENOMIC DNA]</scope>
    <source>
        <strain evidence="1 2">GS</strain>
    </source>
</reference>
<proteinExistence type="predicted"/>
<dbReference type="SUPFAM" id="SSF57184">
    <property type="entry name" value="Growth factor receptor domain"/>
    <property type="match status" value="1"/>
</dbReference>
<accession>V6TNX5</accession>
<dbReference type="InterPro" id="IPR005127">
    <property type="entry name" value="Giardia_VSP"/>
</dbReference>
<name>V6TNX5_GIAIN</name>
<organism evidence="1 2">
    <name type="scientific">Giardia intestinalis</name>
    <name type="common">Giardia lamblia</name>
    <dbReference type="NCBI Taxonomy" id="5741"/>
    <lineage>
        <taxon>Eukaryota</taxon>
        <taxon>Metamonada</taxon>
        <taxon>Diplomonadida</taxon>
        <taxon>Hexamitidae</taxon>
        <taxon>Giardiinae</taxon>
        <taxon>Giardia</taxon>
    </lineage>
</organism>
<dbReference type="SMART" id="SM00261">
    <property type="entry name" value="FU"/>
    <property type="match status" value="2"/>
</dbReference>
<dbReference type="InterPro" id="IPR006212">
    <property type="entry name" value="Furin_repeat"/>
</dbReference>